<dbReference type="STRING" id="655863.F0X742"/>
<accession>F0X742</accession>
<sequence>MAKPVIAVAGAGDLAKVFLEESWADGTFDVVVCTSKVRMASRHAQNKTHTDQKQMKEWYDKPNINVAITDYSVESMTELLNSTGAVALYVFYITFDYPVFVKVHSDLLDACIASKSCKRFVPSEWCGNALDFPRTPRFYGETRLPIREKLCAQTEVEWTVICLGFFMDYVVPSHQTYLKDYGEMDPWHREKWVATLMGTGDEMVGMTSSRDVMKAAIEIAKLPKWENYFFIVGENTTLNKVTKQMEEFYGRKFNKIQYKTKEYTEAEMEINKDDVERQSVLDVFEWLYNGATYMPEEYYKPQREKYFTNVKFRTVAELLADSKVKELV</sequence>
<reference evidence="4 5" key="1">
    <citation type="journal article" date="2011" name="Proc. Natl. Acad. Sci. U.S.A.">
        <title>Genome and transcriptome analyses of the mountain pine beetle-fungal symbiont Grosmannia clavigera, a lodgepole pine pathogen.</title>
        <authorList>
            <person name="DiGuistini S."/>
            <person name="Wang Y."/>
            <person name="Liao N.Y."/>
            <person name="Taylor G."/>
            <person name="Tanguay P."/>
            <person name="Feau N."/>
            <person name="Henrissat B."/>
            <person name="Chan S.K."/>
            <person name="Hesse-Orce U."/>
            <person name="Alamouti S.M."/>
            <person name="Tsui C.K.M."/>
            <person name="Docking R.T."/>
            <person name="Levasseur A."/>
            <person name="Haridas S."/>
            <person name="Robertson G."/>
            <person name="Birol I."/>
            <person name="Holt R.A."/>
            <person name="Marra M.A."/>
            <person name="Hamelin R.C."/>
            <person name="Hirst M."/>
            <person name="Jones S.J.M."/>
            <person name="Bohlmann J."/>
            <person name="Breuil C."/>
        </authorList>
    </citation>
    <scope>NUCLEOTIDE SEQUENCE [LARGE SCALE GENOMIC DNA]</scope>
    <source>
        <strain evidence="5">kw1407 / UAMH 11150</strain>
    </source>
</reference>
<dbReference type="RefSeq" id="XP_014176053.1">
    <property type="nucleotide sequence ID" value="XM_014320578.1"/>
</dbReference>
<evidence type="ECO:0000256" key="3">
    <source>
        <dbReference type="ARBA" id="ARBA00023002"/>
    </source>
</evidence>
<dbReference type="InterPro" id="IPR036291">
    <property type="entry name" value="NAD(P)-bd_dom_sf"/>
</dbReference>
<keyword evidence="5" id="KW-1185">Reference proteome</keyword>
<dbReference type="GO" id="GO:0016491">
    <property type="term" value="F:oxidoreductase activity"/>
    <property type="evidence" value="ECO:0007669"/>
    <property type="project" value="UniProtKB-KW"/>
</dbReference>
<evidence type="ECO:0000256" key="1">
    <source>
        <dbReference type="ARBA" id="ARBA00005725"/>
    </source>
</evidence>
<keyword evidence="2" id="KW-0521">NADP</keyword>
<dbReference type="AlphaFoldDB" id="F0X742"/>
<dbReference type="Proteomes" id="UP000007796">
    <property type="component" value="Unassembled WGS sequence"/>
</dbReference>
<name>F0X742_GROCL</name>
<dbReference type="Gene3D" id="3.90.25.10">
    <property type="entry name" value="UDP-galactose 4-epimerase, domain 1"/>
    <property type="match status" value="1"/>
</dbReference>
<dbReference type="eggNOG" id="ENOG502SJZF">
    <property type="taxonomic scope" value="Eukaryota"/>
</dbReference>
<dbReference type="EMBL" id="GL629729">
    <property type="protein sequence ID" value="EFX06571.1"/>
    <property type="molecule type" value="Genomic_DNA"/>
</dbReference>
<proteinExistence type="inferred from homology"/>
<dbReference type="HOGENOM" id="CLU_044876_5_0_1"/>
<protein>
    <submittedName>
        <fullName evidence="4">Nmra-like protein</fullName>
    </submittedName>
</protein>
<organism evidence="5">
    <name type="scientific">Grosmannia clavigera (strain kw1407 / UAMH 11150)</name>
    <name type="common">Blue stain fungus</name>
    <name type="synonym">Graphiocladiella clavigera</name>
    <dbReference type="NCBI Taxonomy" id="655863"/>
    <lineage>
        <taxon>Eukaryota</taxon>
        <taxon>Fungi</taxon>
        <taxon>Dikarya</taxon>
        <taxon>Ascomycota</taxon>
        <taxon>Pezizomycotina</taxon>
        <taxon>Sordariomycetes</taxon>
        <taxon>Sordariomycetidae</taxon>
        <taxon>Ophiostomatales</taxon>
        <taxon>Ophiostomataceae</taxon>
        <taxon>Leptographium</taxon>
    </lineage>
</organism>
<comment type="similarity">
    <text evidence="1">Belongs to the NmrA-type oxidoreductase family. Isoflavone reductase subfamily.</text>
</comment>
<dbReference type="InParanoid" id="F0X742"/>
<evidence type="ECO:0000313" key="4">
    <source>
        <dbReference type="EMBL" id="EFX06571.1"/>
    </source>
</evidence>
<dbReference type="PANTHER" id="PTHR47706">
    <property type="entry name" value="NMRA-LIKE FAMILY PROTEIN"/>
    <property type="match status" value="1"/>
</dbReference>
<keyword evidence="3" id="KW-0560">Oxidoreductase</keyword>
<dbReference type="OrthoDB" id="419598at2759"/>
<dbReference type="InterPro" id="IPR051609">
    <property type="entry name" value="NmrA/Isoflavone_reductase-like"/>
</dbReference>
<dbReference type="PANTHER" id="PTHR47706:SF4">
    <property type="entry name" value="NMRA-LIKE DOMAIN-CONTAINING PROTEIN"/>
    <property type="match status" value="1"/>
</dbReference>
<dbReference type="SUPFAM" id="SSF51735">
    <property type="entry name" value="NAD(P)-binding Rossmann-fold domains"/>
    <property type="match status" value="1"/>
</dbReference>
<evidence type="ECO:0000313" key="5">
    <source>
        <dbReference type="Proteomes" id="UP000007796"/>
    </source>
</evidence>
<gene>
    <name evidence="4" type="ORF">CMQ_6892</name>
</gene>
<dbReference type="Gene3D" id="3.40.50.720">
    <property type="entry name" value="NAD(P)-binding Rossmann-like Domain"/>
    <property type="match status" value="1"/>
</dbReference>
<evidence type="ECO:0000256" key="2">
    <source>
        <dbReference type="ARBA" id="ARBA00022857"/>
    </source>
</evidence>
<dbReference type="GeneID" id="25980375"/>